<dbReference type="Proteomes" id="UP000248790">
    <property type="component" value="Unassembled WGS sequence"/>
</dbReference>
<dbReference type="EMBL" id="QLMC01000002">
    <property type="protein sequence ID" value="RAJ99855.1"/>
    <property type="molecule type" value="Genomic_DNA"/>
</dbReference>
<protein>
    <recommendedName>
        <fullName evidence="3">Acetyltransferase (GNAT) family protein</fullName>
    </recommendedName>
</protein>
<dbReference type="RefSeq" id="WP_170139324.1">
    <property type="nucleotide sequence ID" value="NZ_QLMC01000002.1"/>
</dbReference>
<keyword evidence="2" id="KW-1185">Reference proteome</keyword>
<accession>A0A327X0H3</accession>
<sequence>MGTRVCLRPATLSDRQSIYEWLAHSDLTALMLGPPTFPENPANLE</sequence>
<proteinExistence type="predicted"/>
<evidence type="ECO:0000313" key="2">
    <source>
        <dbReference type="Proteomes" id="UP000248790"/>
    </source>
</evidence>
<dbReference type="AlphaFoldDB" id="A0A327X0H3"/>
<reference evidence="1 2" key="1">
    <citation type="submission" date="2018-06" db="EMBL/GenBank/DDBJ databases">
        <title>Genomic Encyclopedia of Archaeal and Bacterial Type Strains, Phase II (KMG-II): from individual species to whole genera.</title>
        <authorList>
            <person name="Goeker M."/>
        </authorList>
    </citation>
    <scope>NUCLEOTIDE SEQUENCE [LARGE SCALE GENOMIC DNA]</scope>
    <source>
        <strain evidence="1 2">DSM 21851</strain>
    </source>
</reference>
<evidence type="ECO:0000313" key="1">
    <source>
        <dbReference type="EMBL" id="RAJ99855.1"/>
    </source>
</evidence>
<comment type="caution">
    <text evidence="1">The sequence shown here is derived from an EMBL/GenBank/DDBJ whole genome shotgun (WGS) entry which is preliminary data.</text>
</comment>
<evidence type="ECO:0008006" key="3">
    <source>
        <dbReference type="Google" id="ProtNLM"/>
    </source>
</evidence>
<name>A0A327X0H3_LARAB</name>
<gene>
    <name evidence="1" type="ORF">LX87_01551</name>
</gene>
<organism evidence="1 2">
    <name type="scientific">Larkinella arboricola</name>
    <dbReference type="NCBI Taxonomy" id="643671"/>
    <lineage>
        <taxon>Bacteria</taxon>
        <taxon>Pseudomonadati</taxon>
        <taxon>Bacteroidota</taxon>
        <taxon>Cytophagia</taxon>
        <taxon>Cytophagales</taxon>
        <taxon>Spirosomataceae</taxon>
        <taxon>Larkinella</taxon>
    </lineage>
</organism>